<organism evidence="1 2">
    <name type="scientific">Cryptolaemus montrouzieri</name>
    <dbReference type="NCBI Taxonomy" id="559131"/>
    <lineage>
        <taxon>Eukaryota</taxon>
        <taxon>Metazoa</taxon>
        <taxon>Ecdysozoa</taxon>
        <taxon>Arthropoda</taxon>
        <taxon>Hexapoda</taxon>
        <taxon>Insecta</taxon>
        <taxon>Pterygota</taxon>
        <taxon>Neoptera</taxon>
        <taxon>Endopterygota</taxon>
        <taxon>Coleoptera</taxon>
        <taxon>Polyphaga</taxon>
        <taxon>Cucujiformia</taxon>
        <taxon>Coccinelloidea</taxon>
        <taxon>Coccinellidae</taxon>
        <taxon>Scymninae</taxon>
        <taxon>Scymnini</taxon>
        <taxon>Cryptolaemus</taxon>
    </lineage>
</organism>
<evidence type="ECO:0000313" key="1">
    <source>
        <dbReference type="EMBL" id="KAL3268823.1"/>
    </source>
</evidence>
<dbReference type="AlphaFoldDB" id="A0ABD2MR71"/>
<dbReference type="Proteomes" id="UP001516400">
    <property type="component" value="Unassembled WGS sequence"/>
</dbReference>
<evidence type="ECO:0008006" key="3">
    <source>
        <dbReference type="Google" id="ProtNLM"/>
    </source>
</evidence>
<sequence>KLALYKYPSFSTAESIIGLRKFLISCRGKYTAPIMVGDINIDILDQQGNAAHDYVNALHGEGSQSLMNTPTRKHRCIDHIFLKSTVPIANFTSICWKMGLTDHDSVILIMRGTDNDFPIRIHPKNSKIFY</sequence>
<reference evidence="1 2" key="1">
    <citation type="journal article" date="2021" name="BMC Biol.">
        <title>Horizontally acquired antibacterial genes associated with adaptive radiation of ladybird beetles.</title>
        <authorList>
            <person name="Li H.S."/>
            <person name="Tang X.F."/>
            <person name="Huang Y.H."/>
            <person name="Xu Z.Y."/>
            <person name="Chen M.L."/>
            <person name="Du X.Y."/>
            <person name="Qiu B.Y."/>
            <person name="Chen P.T."/>
            <person name="Zhang W."/>
            <person name="Slipinski A."/>
            <person name="Escalona H.E."/>
            <person name="Waterhouse R.M."/>
            <person name="Zwick A."/>
            <person name="Pang H."/>
        </authorList>
    </citation>
    <scope>NUCLEOTIDE SEQUENCE [LARGE SCALE GENOMIC DNA]</scope>
    <source>
        <strain evidence="1">SYSU2018</strain>
    </source>
</reference>
<dbReference type="EMBL" id="JABFTP020000021">
    <property type="protein sequence ID" value="KAL3268823.1"/>
    <property type="molecule type" value="Genomic_DNA"/>
</dbReference>
<dbReference type="SUPFAM" id="SSF56219">
    <property type="entry name" value="DNase I-like"/>
    <property type="match status" value="1"/>
</dbReference>
<dbReference type="InterPro" id="IPR036691">
    <property type="entry name" value="Endo/exonu/phosph_ase_sf"/>
</dbReference>
<feature type="non-terminal residue" evidence="1">
    <location>
        <position position="1"/>
    </location>
</feature>
<gene>
    <name evidence="1" type="ORF">HHI36_007918</name>
</gene>
<proteinExistence type="predicted"/>
<keyword evidence="2" id="KW-1185">Reference proteome</keyword>
<comment type="caution">
    <text evidence="1">The sequence shown here is derived from an EMBL/GenBank/DDBJ whole genome shotgun (WGS) entry which is preliminary data.</text>
</comment>
<accession>A0ABD2MR71</accession>
<name>A0ABD2MR71_9CUCU</name>
<evidence type="ECO:0000313" key="2">
    <source>
        <dbReference type="Proteomes" id="UP001516400"/>
    </source>
</evidence>
<protein>
    <recommendedName>
        <fullName evidence="3">Reverse transcriptase</fullName>
    </recommendedName>
</protein>